<evidence type="ECO:0000256" key="1">
    <source>
        <dbReference type="ARBA" id="ARBA00022679"/>
    </source>
</evidence>
<feature type="domain" description="N-acetyltransferase" evidence="3">
    <location>
        <begin position="3"/>
        <end position="156"/>
    </location>
</feature>
<evidence type="ECO:0000259" key="3">
    <source>
        <dbReference type="PROSITE" id="PS51186"/>
    </source>
</evidence>
<evidence type="ECO:0000313" key="4">
    <source>
        <dbReference type="EMBL" id="POM27451.1"/>
    </source>
</evidence>
<dbReference type="PANTHER" id="PTHR43877:SF1">
    <property type="entry name" value="ACETYLTRANSFERASE"/>
    <property type="match status" value="1"/>
</dbReference>
<dbReference type="Gene3D" id="3.40.630.30">
    <property type="match status" value="1"/>
</dbReference>
<protein>
    <submittedName>
        <fullName evidence="4">Acetyltransferase (GNAT) family protein</fullName>
    </submittedName>
</protein>
<reference evidence="4 5" key="1">
    <citation type="journal article" date="2017" name="Chemistry">
        <title>Isolation, Biosynthesis and Chemical Modifications of Rubterolones A-F: Rare Tropolone Alkaloids from Actinomadura sp. 5-2.</title>
        <authorList>
            <person name="Guo H."/>
            <person name="Benndorf R."/>
            <person name="Leichnitz D."/>
            <person name="Klassen J.L."/>
            <person name="Vollmers J."/>
            <person name="Gorls H."/>
            <person name="Steinacker M."/>
            <person name="Weigel C."/>
            <person name="Dahse H.M."/>
            <person name="Kaster A.K."/>
            <person name="de Beer Z.W."/>
            <person name="Poulsen M."/>
            <person name="Beemelmanns C."/>
        </authorList>
    </citation>
    <scope>NUCLEOTIDE SEQUENCE [LARGE SCALE GENOMIC DNA]</scope>
    <source>
        <strain evidence="4 5">5-2</strain>
    </source>
</reference>
<dbReference type="CDD" id="cd04301">
    <property type="entry name" value="NAT_SF"/>
    <property type="match status" value="1"/>
</dbReference>
<keyword evidence="5" id="KW-1185">Reference proteome</keyword>
<dbReference type="InterPro" id="IPR000182">
    <property type="entry name" value="GNAT_dom"/>
</dbReference>
<dbReference type="PANTHER" id="PTHR43877">
    <property type="entry name" value="AMINOALKYLPHOSPHONATE N-ACETYLTRANSFERASE-RELATED-RELATED"/>
    <property type="match status" value="1"/>
</dbReference>
<dbReference type="AlphaFoldDB" id="A0A2P4UQY3"/>
<dbReference type="SUPFAM" id="SSF55729">
    <property type="entry name" value="Acyl-CoA N-acyltransferases (Nat)"/>
    <property type="match status" value="1"/>
</dbReference>
<evidence type="ECO:0000313" key="5">
    <source>
        <dbReference type="Proteomes" id="UP000242367"/>
    </source>
</evidence>
<dbReference type="InterPro" id="IPR050832">
    <property type="entry name" value="Bact_Acetyltransf"/>
</dbReference>
<sequence>MDFDVRRALPADAPSLAELRWAFKQEDEGVPEPPDAAVFLRQAESWIHDRLADGRWSAWVAEAAGAIRGHVFLQPVERMPDPHGDTAPIGYVTNFYVAPAHRDRGIGTALLQALTDHARAGAVGTLIVWPSDRSAPLYQRSGFLAPDELLELILDT</sequence>
<accession>A0A2P4UQY3</accession>
<comment type="caution">
    <text evidence="4">The sequence shown here is derived from an EMBL/GenBank/DDBJ whole genome shotgun (WGS) entry which is preliminary data.</text>
</comment>
<dbReference type="EMBL" id="MTBP01000001">
    <property type="protein sequence ID" value="POM27451.1"/>
    <property type="molecule type" value="Genomic_DNA"/>
</dbReference>
<evidence type="ECO:0000256" key="2">
    <source>
        <dbReference type="ARBA" id="ARBA00023315"/>
    </source>
</evidence>
<dbReference type="Proteomes" id="UP000242367">
    <property type="component" value="Unassembled WGS sequence"/>
</dbReference>
<organism evidence="4 5">
    <name type="scientific">Actinomadura rubteroloni</name>
    <dbReference type="NCBI Taxonomy" id="1926885"/>
    <lineage>
        <taxon>Bacteria</taxon>
        <taxon>Bacillati</taxon>
        <taxon>Actinomycetota</taxon>
        <taxon>Actinomycetes</taxon>
        <taxon>Streptosporangiales</taxon>
        <taxon>Thermomonosporaceae</taxon>
        <taxon>Actinomadura</taxon>
    </lineage>
</organism>
<gene>
    <name evidence="4" type="ORF">BTM25_18660</name>
</gene>
<proteinExistence type="predicted"/>
<dbReference type="Pfam" id="PF00583">
    <property type="entry name" value="Acetyltransf_1"/>
    <property type="match status" value="1"/>
</dbReference>
<name>A0A2P4UQY3_9ACTN</name>
<dbReference type="GO" id="GO:0016747">
    <property type="term" value="F:acyltransferase activity, transferring groups other than amino-acyl groups"/>
    <property type="evidence" value="ECO:0007669"/>
    <property type="project" value="InterPro"/>
</dbReference>
<keyword evidence="2" id="KW-0012">Acyltransferase</keyword>
<dbReference type="PROSITE" id="PS51186">
    <property type="entry name" value="GNAT"/>
    <property type="match status" value="1"/>
</dbReference>
<dbReference type="InterPro" id="IPR016181">
    <property type="entry name" value="Acyl_CoA_acyltransferase"/>
</dbReference>
<keyword evidence="1 4" id="KW-0808">Transferase</keyword>